<dbReference type="Gene3D" id="1.10.390.10">
    <property type="entry name" value="Neutral Protease Domain 2"/>
    <property type="match status" value="1"/>
</dbReference>
<evidence type="ECO:0000256" key="5">
    <source>
        <dbReference type="ARBA" id="ARBA00015611"/>
    </source>
</evidence>
<keyword evidence="11" id="KW-0482">Metalloprotease</keyword>
<organism evidence="17 18">
    <name type="scientific">Colwellia demingiae</name>
    <dbReference type="NCBI Taxonomy" id="89401"/>
    <lineage>
        <taxon>Bacteria</taxon>
        <taxon>Pseudomonadati</taxon>
        <taxon>Pseudomonadota</taxon>
        <taxon>Gammaproteobacteria</taxon>
        <taxon>Alteromonadales</taxon>
        <taxon>Colwelliaceae</taxon>
        <taxon>Colwellia</taxon>
    </lineage>
</organism>
<feature type="binding site" evidence="13">
    <location>
        <begin position="173"/>
        <end position="175"/>
    </location>
    <ligand>
        <name>a peptide</name>
        <dbReference type="ChEBI" id="CHEBI:60466"/>
    </ligand>
</feature>
<dbReference type="GO" id="GO:0008237">
    <property type="term" value="F:metallopeptidase activity"/>
    <property type="evidence" value="ECO:0007669"/>
    <property type="project" value="UniProtKB-KW"/>
</dbReference>
<evidence type="ECO:0000256" key="6">
    <source>
        <dbReference type="ARBA" id="ARBA00022490"/>
    </source>
</evidence>
<dbReference type="SUPFAM" id="SSF48371">
    <property type="entry name" value="ARM repeat"/>
    <property type="match status" value="1"/>
</dbReference>
<feature type="binding site" evidence="14">
    <location>
        <position position="352"/>
    </location>
    <ligand>
        <name>Zn(2+)</name>
        <dbReference type="ChEBI" id="CHEBI:29105"/>
        <note>catalytic</note>
    </ligand>
</feature>
<evidence type="ECO:0000256" key="2">
    <source>
        <dbReference type="ARBA" id="ARBA00004496"/>
    </source>
</evidence>
<feature type="binding site" evidence="14">
    <location>
        <position position="329"/>
    </location>
    <ligand>
        <name>Zn(2+)</name>
        <dbReference type="ChEBI" id="CHEBI:29105"/>
        <note>catalytic</note>
    </ligand>
</feature>
<dbReference type="AlphaFoldDB" id="A0A5C6QGH9"/>
<dbReference type="GO" id="GO:0016285">
    <property type="term" value="F:alanyl aminopeptidase activity"/>
    <property type="evidence" value="ECO:0007669"/>
    <property type="project" value="UniProtKB-EC"/>
</dbReference>
<evidence type="ECO:0000256" key="10">
    <source>
        <dbReference type="ARBA" id="ARBA00022833"/>
    </source>
</evidence>
<dbReference type="EC" id="3.4.11.2" evidence="4"/>
<keyword evidence="9" id="KW-0378">Hydrolase</keyword>
<feature type="binding site" evidence="13">
    <location>
        <begin position="589"/>
        <end position="591"/>
    </location>
    <ligand>
        <name>a peptide</name>
        <dbReference type="ChEBI" id="CHEBI:60466"/>
    </ligand>
</feature>
<dbReference type="PRINTS" id="PR00756">
    <property type="entry name" value="ALADIPTASE"/>
</dbReference>
<gene>
    <name evidence="17" type="ORF">ESZ36_11915</name>
</gene>
<feature type="active site" description="Proton acceptor" evidence="12">
    <location>
        <position position="330"/>
    </location>
</feature>
<feature type="binding site" evidence="14">
    <location>
        <position position="333"/>
    </location>
    <ligand>
        <name>Zn(2+)</name>
        <dbReference type="ChEBI" id="CHEBI:29105"/>
        <note>catalytic</note>
    </ligand>
</feature>
<dbReference type="InterPro" id="IPR034015">
    <property type="entry name" value="M1_LTA4H"/>
</dbReference>
<keyword evidence="18" id="KW-1185">Reference proteome</keyword>
<dbReference type="InterPro" id="IPR014782">
    <property type="entry name" value="Peptidase_M1_dom"/>
</dbReference>
<keyword evidence="10 14" id="KW-0862">Zinc</keyword>
<dbReference type="Gene3D" id="3.30.2010.30">
    <property type="match status" value="1"/>
</dbReference>
<dbReference type="CDD" id="cd09599">
    <property type="entry name" value="M1_LTA4H"/>
    <property type="match status" value="1"/>
</dbReference>
<evidence type="ECO:0000256" key="4">
    <source>
        <dbReference type="ARBA" id="ARBA00012564"/>
    </source>
</evidence>
<dbReference type="SUPFAM" id="SSF55486">
    <property type="entry name" value="Metalloproteases ('zincins'), catalytic domain"/>
    <property type="match status" value="1"/>
</dbReference>
<dbReference type="Pfam" id="PF17900">
    <property type="entry name" value="Peptidase_M1_N"/>
    <property type="match status" value="1"/>
</dbReference>
<keyword evidence="8 14" id="KW-0479">Metal-binding</keyword>
<dbReference type="InterPro" id="IPR016024">
    <property type="entry name" value="ARM-type_fold"/>
</dbReference>
<evidence type="ECO:0000256" key="9">
    <source>
        <dbReference type="ARBA" id="ARBA00022801"/>
    </source>
</evidence>
<evidence type="ECO:0000256" key="11">
    <source>
        <dbReference type="ARBA" id="ARBA00023049"/>
    </source>
</evidence>
<evidence type="ECO:0000313" key="18">
    <source>
        <dbReference type="Proteomes" id="UP000321822"/>
    </source>
</evidence>
<dbReference type="FunFam" id="3.30.2010.30:FF:000001">
    <property type="entry name" value="Leukotriene A(4) hydrolase"/>
    <property type="match status" value="1"/>
</dbReference>
<evidence type="ECO:0000313" key="17">
    <source>
        <dbReference type="EMBL" id="TWX67979.1"/>
    </source>
</evidence>
<dbReference type="InterPro" id="IPR015211">
    <property type="entry name" value="Peptidase_M1_C"/>
</dbReference>
<sequence length="634" mass="71801">MKHFPKFCLLLSTFAVSIAPVTWAHEGVTHQHDSHKQVNVSKLTDAYTYANYDQVKATHVYLDLNVDFDKKSLSGFAELSLDWLTDNKAPLILDTRDLVIHRVMAKNSQGQWVKVNYDLAKRDDVLGSKLTINTQFNAEKVRVYYHSTEKATGLQWLSAEQTAGKEKPFLFSQNQAIHARSWIPIQDTPSVRVTYTARITTDKDLLAVMSANNEPGTERDGDYFFSMPQAIPPYLIAIGVGDLQFKAMSHQTGIYAESYILDAAVAEFDDTQAMIDKAEEMYGKYRWGRYDLLMLPPSFPFGGMENPRLSFITPTVVAGDKSLVNLIAHELAHSWSGNLVTNESWRDLWLNEGFTSYVENRIMEAVFGTERAVMEQALGAQDLNAELLELDAGDTQLYIDLKGRDPDDAFSGVPYVKGQLFLMYLEEKFGRERFDAFVLEYFDSHAFESLGTDNFVKYLKANLTDKYPNIVSDSEINEWIFNAGLPSYAPQPTSNAFKVIDKQIKQLVANELTLAQLPTAQWTLHEWLHFINNLPLDINHERMVSLDKAFDLTNSNNAEIAHAWYLLSVRAGYKEVYPAMAKYLKSIGRRKLIVPLYKELAKNADSKAWAVEVYQQARPGYHGLAQGTVDGVLK</sequence>
<dbReference type="GO" id="GO:0006508">
    <property type="term" value="P:proteolysis"/>
    <property type="evidence" value="ECO:0007669"/>
    <property type="project" value="UniProtKB-KW"/>
</dbReference>
<feature type="active site" description="Proton donor" evidence="12">
    <location>
        <position position="415"/>
    </location>
</feature>
<evidence type="ECO:0000259" key="16">
    <source>
        <dbReference type="SMART" id="SM01263"/>
    </source>
</evidence>
<feature type="domain" description="Peptidase M1 leukotriene A4 hydrolase/aminopeptidase C-terminal" evidence="16">
    <location>
        <begin position="494"/>
        <end position="633"/>
    </location>
</feature>
<proteinExistence type="inferred from homology"/>
<evidence type="ECO:0000256" key="3">
    <source>
        <dbReference type="ARBA" id="ARBA00010136"/>
    </source>
</evidence>
<keyword evidence="7" id="KW-0645">Protease</keyword>
<dbReference type="GO" id="GO:0008270">
    <property type="term" value="F:zinc ion binding"/>
    <property type="evidence" value="ECO:0007669"/>
    <property type="project" value="InterPro"/>
</dbReference>
<dbReference type="SUPFAM" id="SSF63737">
    <property type="entry name" value="Leukotriene A4 hydrolase N-terminal domain"/>
    <property type="match status" value="1"/>
</dbReference>
<evidence type="ECO:0000256" key="15">
    <source>
        <dbReference type="SAM" id="SignalP"/>
    </source>
</evidence>
<dbReference type="InterPro" id="IPR042097">
    <property type="entry name" value="Aminopeptidase_N-like_N_sf"/>
</dbReference>
<feature type="signal peptide" evidence="15">
    <location>
        <begin position="1"/>
        <end position="24"/>
    </location>
</feature>
<keyword evidence="15" id="KW-0732">Signal</keyword>
<evidence type="ECO:0000256" key="8">
    <source>
        <dbReference type="ARBA" id="ARBA00022723"/>
    </source>
</evidence>
<reference evidence="17 18" key="1">
    <citation type="submission" date="2019-07" db="EMBL/GenBank/DDBJ databases">
        <title>Genomes of sea-ice associated Colwellia species.</title>
        <authorList>
            <person name="Bowman J.P."/>
        </authorList>
    </citation>
    <scope>NUCLEOTIDE SEQUENCE [LARGE SCALE GENOMIC DNA]</scope>
    <source>
        <strain evidence="17 18">ACAM 459</strain>
    </source>
</reference>
<evidence type="ECO:0000256" key="1">
    <source>
        <dbReference type="ARBA" id="ARBA00000098"/>
    </source>
</evidence>
<dbReference type="InterPro" id="IPR027268">
    <property type="entry name" value="Peptidase_M4/M1_CTD_sf"/>
</dbReference>
<accession>A0A5C6QGH9</accession>
<dbReference type="InterPro" id="IPR001930">
    <property type="entry name" value="Peptidase_M1"/>
</dbReference>
<dbReference type="PANTHER" id="PTHR45726:SF3">
    <property type="entry name" value="LEUKOTRIENE A-4 HYDROLASE"/>
    <property type="match status" value="1"/>
</dbReference>
<dbReference type="InterPro" id="IPR045357">
    <property type="entry name" value="Aminopeptidase_N-like_N"/>
</dbReference>
<dbReference type="RefSeq" id="WP_146788076.1">
    <property type="nucleotide sequence ID" value="NZ_VOLT01000005.1"/>
</dbReference>
<dbReference type="Pfam" id="PF09127">
    <property type="entry name" value="Leuk-A4-hydro_C"/>
    <property type="match status" value="1"/>
</dbReference>
<dbReference type="SMART" id="SM01263">
    <property type="entry name" value="Leuk-A4-hydro_C"/>
    <property type="match status" value="1"/>
</dbReference>
<dbReference type="Pfam" id="PF01433">
    <property type="entry name" value="Peptidase_M1"/>
    <property type="match status" value="1"/>
</dbReference>
<name>A0A5C6QGH9_9GAMM</name>
<dbReference type="EMBL" id="VOLT01000005">
    <property type="protein sequence ID" value="TWX67979.1"/>
    <property type="molecule type" value="Genomic_DNA"/>
</dbReference>
<feature type="chain" id="PRO_5022689646" description="Aminopeptidase N" evidence="15">
    <location>
        <begin position="25"/>
        <end position="634"/>
    </location>
</feature>
<evidence type="ECO:0000256" key="14">
    <source>
        <dbReference type="PIRSR" id="PIRSR634015-3"/>
    </source>
</evidence>
<keyword evidence="6" id="KW-0963">Cytoplasm</keyword>
<dbReference type="Gene3D" id="2.60.40.1730">
    <property type="entry name" value="tricorn interacting facor f3 domain"/>
    <property type="match status" value="1"/>
</dbReference>
<comment type="subcellular location">
    <subcellularLocation>
        <location evidence="2">Cytoplasm</location>
    </subcellularLocation>
</comment>
<comment type="catalytic activity">
    <reaction evidence="1">
        <text>Release of an N-terminal amino acid, Xaa-|-Yaa- from a peptide, amide or arylamide. Xaa is preferably Ala, but may be most amino acids including Pro (slow action). When a terminal hydrophobic residue is followed by a prolyl residue, the two may be released as an intact Xaa-Pro dipeptide.</text>
        <dbReference type="EC" id="3.4.11.2"/>
    </reaction>
</comment>
<feature type="binding site" evidence="13">
    <location>
        <begin position="300"/>
        <end position="305"/>
    </location>
    <ligand>
        <name>a peptide</name>
        <dbReference type="ChEBI" id="CHEBI:60466"/>
    </ligand>
</feature>
<protein>
    <recommendedName>
        <fullName evidence="5">Aminopeptidase N</fullName>
        <ecNumber evidence="4">3.4.11.2</ecNumber>
    </recommendedName>
</protein>
<dbReference type="PANTHER" id="PTHR45726">
    <property type="entry name" value="LEUKOTRIENE A-4 HYDROLASE"/>
    <property type="match status" value="1"/>
</dbReference>
<dbReference type="InterPro" id="IPR038502">
    <property type="entry name" value="M1_LTA-4_hydro/amino_C_sf"/>
</dbReference>
<dbReference type="OrthoDB" id="100605at2"/>
<evidence type="ECO:0000256" key="7">
    <source>
        <dbReference type="ARBA" id="ARBA00022670"/>
    </source>
</evidence>
<comment type="cofactor">
    <cofactor evidence="14">
        <name>Zn(2+)</name>
        <dbReference type="ChEBI" id="CHEBI:29105"/>
    </cofactor>
    <text evidence="14">Binds 1 zinc ion per subunit.</text>
</comment>
<comment type="similarity">
    <text evidence="3">Belongs to the peptidase M1 family.</text>
</comment>
<evidence type="ECO:0000256" key="12">
    <source>
        <dbReference type="PIRSR" id="PIRSR634015-1"/>
    </source>
</evidence>
<evidence type="ECO:0000256" key="13">
    <source>
        <dbReference type="PIRSR" id="PIRSR634015-2"/>
    </source>
</evidence>
<dbReference type="Gene3D" id="1.25.40.320">
    <property type="entry name" value="Peptidase M1, leukotriene A4 hydrolase/aminopeptidase C-terminal domain"/>
    <property type="match status" value="1"/>
</dbReference>
<dbReference type="Proteomes" id="UP000321822">
    <property type="component" value="Unassembled WGS sequence"/>
</dbReference>
<dbReference type="InterPro" id="IPR049980">
    <property type="entry name" value="LTA4H_cat"/>
</dbReference>
<dbReference type="GO" id="GO:0005737">
    <property type="term" value="C:cytoplasm"/>
    <property type="evidence" value="ECO:0007669"/>
    <property type="project" value="UniProtKB-SubCell"/>
</dbReference>
<comment type="caution">
    <text evidence="17">The sequence shown here is derived from an EMBL/GenBank/DDBJ whole genome shotgun (WGS) entry which is preliminary data.</text>
</comment>